<dbReference type="Pfam" id="PF03640">
    <property type="entry name" value="Lipoprotein_15"/>
    <property type="match status" value="2"/>
</dbReference>
<sequence>MYRILAGLGLAATALLATACGGAASPRYDKAADSTAGKATPTATLTASGTPTGTPSGTASPGGPAATPLPTPEKLTVKTAESRYGRILVGEQGRTLYVFEKDDPKACSAECLTWWPPAATRDAPKAGEDVKEDLLGTVTRADGTKQISYDKHPLYYYSGDTAEGNTKGQGREEFGGMWNVVGPDGRKVE</sequence>
<dbReference type="EMBL" id="JACHIU010000001">
    <property type="protein sequence ID" value="MBB6471959.1"/>
    <property type="molecule type" value="Genomic_DNA"/>
</dbReference>
<feature type="chain" id="PRO_5039298779" evidence="2">
    <location>
        <begin position="20"/>
        <end position="189"/>
    </location>
</feature>
<dbReference type="AlphaFoldDB" id="A0A7X0IB44"/>
<comment type="caution">
    <text evidence="3">The sequence shown here is derived from an EMBL/GenBank/DDBJ whole genome shotgun (WGS) entry which is preliminary data.</text>
</comment>
<evidence type="ECO:0000313" key="4">
    <source>
        <dbReference type="Proteomes" id="UP000555564"/>
    </source>
</evidence>
<dbReference type="PANTHER" id="PTHR39335">
    <property type="entry name" value="BLL4220 PROTEIN"/>
    <property type="match status" value="1"/>
</dbReference>
<feature type="signal peptide" evidence="2">
    <location>
        <begin position="1"/>
        <end position="19"/>
    </location>
</feature>
<dbReference type="PANTHER" id="PTHR39335:SF1">
    <property type="entry name" value="BLL4220 PROTEIN"/>
    <property type="match status" value="1"/>
</dbReference>
<proteinExistence type="predicted"/>
<protein>
    <submittedName>
        <fullName evidence="3">Putative lipoprotein with Yx(FWY)xxD motif</fullName>
    </submittedName>
</protein>
<evidence type="ECO:0000256" key="1">
    <source>
        <dbReference type="SAM" id="MobiDB-lite"/>
    </source>
</evidence>
<keyword evidence="2" id="KW-0732">Signal</keyword>
<name>A0A7X0IB44_9ACTN</name>
<dbReference type="PROSITE" id="PS51257">
    <property type="entry name" value="PROKAR_LIPOPROTEIN"/>
    <property type="match status" value="1"/>
</dbReference>
<dbReference type="RefSeq" id="WP_184979097.1">
    <property type="nucleotide sequence ID" value="NZ_BAAALO010000050.1"/>
</dbReference>
<evidence type="ECO:0000256" key="2">
    <source>
        <dbReference type="SAM" id="SignalP"/>
    </source>
</evidence>
<feature type="region of interest" description="Disordered" evidence="1">
    <location>
        <begin position="163"/>
        <end position="189"/>
    </location>
</feature>
<feature type="compositionally biased region" description="Low complexity" evidence="1">
    <location>
        <begin position="39"/>
        <end position="68"/>
    </location>
</feature>
<organism evidence="3 4">
    <name type="scientific">Sphaerisporangium rubeum</name>
    <dbReference type="NCBI Taxonomy" id="321317"/>
    <lineage>
        <taxon>Bacteria</taxon>
        <taxon>Bacillati</taxon>
        <taxon>Actinomycetota</taxon>
        <taxon>Actinomycetes</taxon>
        <taxon>Streptosporangiales</taxon>
        <taxon>Streptosporangiaceae</taxon>
        <taxon>Sphaerisporangium</taxon>
    </lineage>
</organism>
<evidence type="ECO:0000313" key="3">
    <source>
        <dbReference type="EMBL" id="MBB6471959.1"/>
    </source>
</evidence>
<accession>A0A7X0IB44</accession>
<dbReference type="InterPro" id="IPR005297">
    <property type="entry name" value="Lipoprotein_repeat"/>
</dbReference>
<reference evidence="3 4" key="1">
    <citation type="submission" date="2020-08" db="EMBL/GenBank/DDBJ databases">
        <title>Sequencing the genomes of 1000 actinobacteria strains.</title>
        <authorList>
            <person name="Klenk H.-P."/>
        </authorList>
    </citation>
    <scope>NUCLEOTIDE SEQUENCE [LARGE SCALE GENOMIC DNA]</scope>
    <source>
        <strain evidence="3 4">DSM 44936</strain>
    </source>
</reference>
<gene>
    <name evidence="3" type="ORF">BJ992_001390</name>
</gene>
<keyword evidence="3" id="KW-0449">Lipoprotein</keyword>
<dbReference type="Proteomes" id="UP000555564">
    <property type="component" value="Unassembled WGS sequence"/>
</dbReference>
<feature type="region of interest" description="Disordered" evidence="1">
    <location>
        <begin position="30"/>
        <end position="73"/>
    </location>
</feature>
<dbReference type="GO" id="GO:0043448">
    <property type="term" value="P:alkane catabolic process"/>
    <property type="evidence" value="ECO:0007669"/>
    <property type="project" value="TreeGrafter"/>
</dbReference>
<keyword evidence="4" id="KW-1185">Reference proteome</keyword>